<sequence length="41" mass="4778">SRRPYRPERSEEEVLEEIKNGRGTKYDANVVDIMLQIIESG</sequence>
<protein>
    <recommendedName>
        <fullName evidence="1">HD-GYP domain-containing protein</fullName>
    </recommendedName>
</protein>
<feature type="non-terminal residue" evidence="2">
    <location>
        <position position="1"/>
    </location>
</feature>
<evidence type="ECO:0000259" key="1">
    <source>
        <dbReference type="PROSITE" id="PS51832"/>
    </source>
</evidence>
<accession>X1PZ10</accession>
<organism evidence="2">
    <name type="scientific">marine sediment metagenome</name>
    <dbReference type="NCBI Taxonomy" id="412755"/>
    <lineage>
        <taxon>unclassified sequences</taxon>
        <taxon>metagenomes</taxon>
        <taxon>ecological metagenomes</taxon>
    </lineage>
</organism>
<dbReference type="InterPro" id="IPR037522">
    <property type="entry name" value="HD_GYP_dom"/>
</dbReference>
<proteinExistence type="predicted"/>
<dbReference type="AlphaFoldDB" id="X1PZ10"/>
<comment type="caution">
    <text evidence="2">The sequence shown here is derived from an EMBL/GenBank/DDBJ whole genome shotgun (WGS) entry which is preliminary data.</text>
</comment>
<feature type="non-terminal residue" evidence="2">
    <location>
        <position position="41"/>
    </location>
</feature>
<dbReference type="PROSITE" id="PS51832">
    <property type="entry name" value="HD_GYP"/>
    <property type="match status" value="1"/>
</dbReference>
<evidence type="ECO:0000313" key="2">
    <source>
        <dbReference type="EMBL" id="GAI61502.1"/>
    </source>
</evidence>
<name>X1PZ10_9ZZZZ</name>
<gene>
    <name evidence="2" type="ORF">S06H3_66903</name>
</gene>
<dbReference type="EMBL" id="BARV01045910">
    <property type="protein sequence ID" value="GAI61502.1"/>
    <property type="molecule type" value="Genomic_DNA"/>
</dbReference>
<feature type="domain" description="HD-GYP" evidence="1">
    <location>
        <begin position="1"/>
        <end position="41"/>
    </location>
</feature>
<dbReference type="Gene3D" id="1.10.3210.10">
    <property type="entry name" value="Hypothetical protein af1432"/>
    <property type="match status" value="1"/>
</dbReference>
<reference evidence="2" key="1">
    <citation type="journal article" date="2014" name="Front. Microbiol.">
        <title>High frequency of phylogenetically diverse reductive dehalogenase-homologous genes in deep subseafloor sedimentary metagenomes.</title>
        <authorList>
            <person name="Kawai M."/>
            <person name="Futagami T."/>
            <person name="Toyoda A."/>
            <person name="Takaki Y."/>
            <person name="Nishi S."/>
            <person name="Hori S."/>
            <person name="Arai W."/>
            <person name="Tsubouchi T."/>
            <person name="Morono Y."/>
            <person name="Uchiyama I."/>
            <person name="Ito T."/>
            <person name="Fujiyama A."/>
            <person name="Inagaki F."/>
            <person name="Takami H."/>
        </authorList>
    </citation>
    <scope>NUCLEOTIDE SEQUENCE</scope>
    <source>
        <strain evidence="2">Expedition CK06-06</strain>
    </source>
</reference>